<keyword evidence="1" id="KW-0472">Membrane</keyword>
<proteinExistence type="predicted"/>
<evidence type="ECO:0000313" key="3">
    <source>
        <dbReference type="Proteomes" id="UP000054477"/>
    </source>
</evidence>
<dbReference type="STRING" id="1095629.A0A0C9WP07"/>
<feature type="transmembrane region" description="Helical" evidence="1">
    <location>
        <begin position="29"/>
        <end position="49"/>
    </location>
</feature>
<accession>A0A0C9WP07</accession>
<dbReference type="OrthoDB" id="10443614at2759"/>
<name>A0A0C9WP07_9AGAR</name>
<dbReference type="AlphaFoldDB" id="A0A0C9WP07"/>
<sequence length="125" mass="14289">MPEQHDTSLSASDPWIHRPSRGDIICLTLASQAGLLSLISFLFLLFFAVRNAIHWRRRRGPAAPMRTWRIFQKPMYTLLLCFIGADILQTIGSAMDLKWVRAGHLAQVGEFPFWTQDSLVRYGLC</sequence>
<feature type="transmembrane region" description="Helical" evidence="1">
    <location>
        <begin position="75"/>
        <end position="95"/>
    </location>
</feature>
<reference evidence="2 3" key="1">
    <citation type="submission" date="2014-04" db="EMBL/GenBank/DDBJ databases">
        <authorList>
            <consortium name="DOE Joint Genome Institute"/>
            <person name="Kuo A."/>
            <person name="Kohler A."/>
            <person name="Nagy L.G."/>
            <person name="Floudas D."/>
            <person name="Copeland A."/>
            <person name="Barry K.W."/>
            <person name="Cichocki N."/>
            <person name="Veneault-Fourrey C."/>
            <person name="LaButti K."/>
            <person name="Lindquist E.A."/>
            <person name="Lipzen A."/>
            <person name="Lundell T."/>
            <person name="Morin E."/>
            <person name="Murat C."/>
            <person name="Sun H."/>
            <person name="Tunlid A."/>
            <person name="Henrissat B."/>
            <person name="Grigoriev I.V."/>
            <person name="Hibbett D.S."/>
            <person name="Martin F."/>
            <person name="Nordberg H.P."/>
            <person name="Cantor M.N."/>
            <person name="Hua S.X."/>
        </authorList>
    </citation>
    <scope>NUCLEOTIDE SEQUENCE [LARGE SCALE GENOMIC DNA]</scope>
    <source>
        <strain evidence="2 3">LaAM-08-1</strain>
    </source>
</reference>
<keyword evidence="1" id="KW-0812">Transmembrane</keyword>
<dbReference type="HOGENOM" id="CLU_139883_0_0_1"/>
<evidence type="ECO:0000256" key="1">
    <source>
        <dbReference type="SAM" id="Phobius"/>
    </source>
</evidence>
<dbReference type="Proteomes" id="UP000054477">
    <property type="component" value="Unassembled WGS sequence"/>
</dbReference>
<keyword evidence="3" id="KW-1185">Reference proteome</keyword>
<dbReference type="EMBL" id="KN838645">
    <property type="protein sequence ID" value="KIJ99509.1"/>
    <property type="molecule type" value="Genomic_DNA"/>
</dbReference>
<organism evidence="2 3">
    <name type="scientific">Laccaria amethystina LaAM-08-1</name>
    <dbReference type="NCBI Taxonomy" id="1095629"/>
    <lineage>
        <taxon>Eukaryota</taxon>
        <taxon>Fungi</taxon>
        <taxon>Dikarya</taxon>
        <taxon>Basidiomycota</taxon>
        <taxon>Agaricomycotina</taxon>
        <taxon>Agaricomycetes</taxon>
        <taxon>Agaricomycetidae</taxon>
        <taxon>Agaricales</taxon>
        <taxon>Agaricineae</taxon>
        <taxon>Hydnangiaceae</taxon>
        <taxon>Laccaria</taxon>
    </lineage>
</organism>
<evidence type="ECO:0000313" key="2">
    <source>
        <dbReference type="EMBL" id="KIJ99509.1"/>
    </source>
</evidence>
<gene>
    <name evidence="2" type="ORF">K443DRAFT_170592</name>
</gene>
<reference evidence="3" key="2">
    <citation type="submission" date="2015-01" db="EMBL/GenBank/DDBJ databases">
        <title>Evolutionary Origins and Diversification of the Mycorrhizal Mutualists.</title>
        <authorList>
            <consortium name="DOE Joint Genome Institute"/>
            <consortium name="Mycorrhizal Genomics Consortium"/>
            <person name="Kohler A."/>
            <person name="Kuo A."/>
            <person name="Nagy L.G."/>
            <person name="Floudas D."/>
            <person name="Copeland A."/>
            <person name="Barry K.W."/>
            <person name="Cichocki N."/>
            <person name="Veneault-Fourrey C."/>
            <person name="LaButti K."/>
            <person name="Lindquist E.A."/>
            <person name="Lipzen A."/>
            <person name="Lundell T."/>
            <person name="Morin E."/>
            <person name="Murat C."/>
            <person name="Riley R."/>
            <person name="Ohm R."/>
            <person name="Sun H."/>
            <person name="Tunlid A."/>
            <person name="Henrissat B."/>
            <person name="Grigoriev I.V."/>
            <person name="Hibbett D.S."/>
            <person name="Martin F."/>
        </authorList>
    </citation>
    <scope>NUCLEOTIDE SEQUENCE [LARGE SCALE GENOMIC DNA]</scope>
    <source>
        <strain evidence="3">LaAM-08-1</strain>
    </source>
</reference>
<protein>
    <submittedName>
        <fullName evidence="2">Uncharacterized protein</fullName>
    </submittedName>
</protein>
<keyword evidence="1" id="KW-1133">Transmembrane helix</keyword>